<reference evidence="4" key="1">
    <citation type="submission" date="2016-10" db="EMBL/GenBank/DDBJ databases">
        <authorList>
            <person name="Varghese N."/>
            <person name="Submissions S."/>
        </authorList>
    </citation>
    <scope>NUCLEOTIDE SEQUENCE [LARGE SCALE GENOMIC DNA]</scope>
    <source>
        <strain evidence="4">DSM 26542</strain>
    </source>
</reference>
<dbReference type="SUPFAM" id="SSF82171">
    <property type="entry name" value="DPP6 N-terminal domain-like"/>
    <property type="match status" value="1"/>
</dbReference>
<sequence>MDIRKCFWLLVLFYSTISFATAQRDSISIDPRWNYWHVDAMAPNGDWAFLYKIYTNDRSKNEAFAVHTDTKKRVDVSGISQPQFTSNDFLIGTRAKETVEVDLSTNIKTSLGILSQRDWIEEEQTLCYIDEKKELVLKKYAKNGNEVVWSRKGVTKYLVNPLKTAILYQEEDSTELYFLDLKTLKEKSLLDLKEPLVSVTWNIQENAIATSLKENKILFVDLKKEETRIIELPKSESPIAELNLSFFLNNDLYISYKILNAEKDPIENYLDIWNGNDRDLKNKVRPRQKGELKAFVYKQSKTQLVELPRSEKQDYLNMGIPNYLLVYEPLELQDYSQAYENKRYRILDLETLREKGDLAVSYSLEFNLSRSNNGKYIIYSNKNKWEVYDFESKERFEIPHKNEYSTPIWSSDSRSIYYQDESNLFVLDVVTKKKRQLTNFVGINQMSYQNKIQNSNSFYADITKPLVFSIRKPNEDKTSYYSLFNDKLTKIIDMTSNKLNLKYISKGISSDRKTLVWTEENYNQPHTVKVFRKGKVSTLLVAEVPEELYSWRKQKVIHYKDKYGVDLTGVLWYPKDFNPSKKYPMVTWIYDVGQGNDRSLFDIPTLLNPHGFNRTLLNEQGYFVFQADTYVSDEGPGVSAVECLTKGIEKITSLEPSINKTKIGLIGHSFGGYKTSFVLGNSKLFAAGVSGSGIHDLVSFNYEYNYHLQRPNYFRVEGPQQDLRDSFGENPTKYYKNSPIHFAQNFETPVLLWAGMEDYNVHWENTRHMYIALKRYKKPVIALFYKKEGHGMWDNRIDLTYRALDFFDYYLMDKKNVGWISKGVNYESY</sequence>
<dbReference type="GO" id="GO:0008239">
    <property type="term" value="F:dipeptidyl-peptidase activity"/>
    <property type="evidence" value="ECO:0007669"/>
    <property type="project" value="TreeGrafter"/>
</dbReference>
<evidence type="ECO:0000313" key="3">
    <source>
        <dbReference type="EMBL" id="SFJ34965.1"/>
    </source>
</evidence>
<proteinExistence type="predicted"/>
<dbReference type="GO" id="GO:0008236">
    <property type="term" value="F:serine-type peptidase activity"/>
    <property type="evidence" value="ECO:0007669"/>
    <property type="project" value="InterPro"/>
</dbReference>
<evidence type="ECO:0000313" key="4">
    <source>
        <dbReference type="Proteomes" id="UP000243887"/>
    </source>
</evidence>
<dbReference type="RefSeq" id="WP_090678691.1">
    <property type="nucleotide sequence ID" value="NZ_FORU01000006.1"/>
</dbReference>
<dbReference type="Proteomes" id="UP000243887">
    <property type="component" value="Unassembled WGS sequence"/>
</dbReference>
<feature type="domain" description="Peptidase S9 prolyl oligopeptidase catalytic" evidence="2">
    <location>
        <begin position="644"/>
        <end position="811"/>
    </location>
</feature>
<feature type="signal peptide" evidence="1">
    <location>
        <begin position="1"/>
        <end position="20"/>
    </location>
</feature>
<dbReference type="InterPro" id="IPR011042">
    <property type="entry name" value="6-blade_b-propeller_TolB-like"/>
</dbReference>
<dbReference type="InterPro" id="IPR029058">
    <property type="entry name" value="AB_hydrolase_fold"/>
</dbReference>
<evidence type="ECO:0000256" key="1">
    <source>
        <dbReference type="SAM" id="SignalP"/>
    </source>
</evidence>
<name>A0A1I3QMD9_9FLAO</name>
<dbReference type="Gene3D" id="2.120.10.30">
    <property type="entry name" value="TolB, C-terminal domain"/>
    <property type="match status" value="1"/>
</dbReference>
<keyword evidence="3" id="KW-0378">Hydrolase</keyword>
<dbReference type="AlphaFoldDB" id="A0A1I3QMD9"/>
<dbReference type="PANTHER" id="PTHR11731:SF193">
    <property type="entry name" value="DIPEPTIDYL PEPTIDASE 9"/>
    <property type="match status" value="1"/>
</dbReference>
<dbReference type="InterPro" id="IPR050278">
    <property type="entry name" value="Serine_Prot_S9B/DPPIV"/>
</dbReference>
<dbReference type="EMBL" id="FORU01000006">
    <property type="protein sequence ID" value="SFJ34965.1"/>
    <property type="molecule type" value="Genomic_DNA"/>
</dbReference>
<keyword evidence="3" id="KW-0645">Protease</keyword>
<dbReference type="InterPro" id="IPR001375">
    <property type="entry name" value="Peptidase_S9_cat"/>
</dbReference>
<organism evidence="3 4">
    <name type="scientific">Myroides guanonis</name>
    <dbReference type="NCBI Taxonomy" id="1150112"/>
    <lineage>
        <taxon>Bacteria</taxon>
        <taxon>Pseudomonadati</taxon>
        <taxon>Bacteroidota</taxon>
        <taxon>Flavobacteriia</taxon>
        <taxon>Flavobacteriales</taxon>
        <taxon>Flavobacteriaceae</taxon>
        <taxon>Myroides</taxon>
    </lineage>
</organism>
<gene>
    <name evidence="3" type="ORF">SAMN04487893_10647</name>
</gene>
<feature type="chain" id="PRO_5017460301" evidence="1">
    <location>
        <begin position="21"/>
        <end position="829"/>
    </location>
</feature>
<dbReference type="Pfam" id="PF00326">
    <property type="entry name" value="Peptidase_S9"/>
    <property type="match status" value="1"/>
</dbReference>
<keyword evidence="4" id="KW-1185">Reference proteome</keyword>
<dbReference type="GO" id="GO:0004177">
    <property type="term" value="F:aminopeptidase activity"/>
    <property type="evidence" value="ECO:0007669"/>
    <property type="project" value="UniProtKB-KW"/>
</dbReference>
<dbReference type="STRING" id="1150112.SAMN04487893_10647"/>
<dbReference type="PANTHER" id="PTHR11731">
    <property type="entry name" value="PROTEASE FAMILY S9B,C DIPEPTIDYL-PEPTIDASE IV-RELATED"/>
    <property type="match status" value="1"/>
</dbReference>
<protein>
    <submittedName>
        <fullName evidence="3">Dipeptidyl aminopeptidase/acylaminoacyl peptidase</fullName>
    </submittedName>
</protein>
<evidence type="ECO:0000259" key="2">
    <source>
        <dbReference type="Pfam" id="PF00326"/>
    </source>
</evidence>
<accession>A0A1I3QMD9</accession>
<keyword evidence="1" id="KW-0732">Signal</keyword>
<keyword evidence="3" id="KW-0031">Aminopeptidase</keyword>
<dbReference type="Gene3D" id="3.40.50.1820">
    <property type="entry name" value="alpha/beta hydrolase"/>
    <property type="match status" value="1"/>
</dbReference>
<dbReference type="OrthoDB" id="9812921at2"/>
<dbReference type="SUPFAM" id="SSF53474">
    <property type="entry name" value="alpha/beta-Hydrolases"/>
    <property type="match status" value="1"/>
</dbReference>
<dbReference type="GO" id="GO:0006508">
    <property type="term" value="P:proteolysis"/>
    <property type="evidence" value="ECO:0007669"/>
    <property type="project" value="InterPro"/>
</dbReference>